<reference evidence="2 3" key="1">
    <citation type="submission" date="2020-07" db="EMBL/GenBank/DDBJ databases">
        <title>isolation of Luteimonas sp. SJ-16.</title>
        <authorList>
            <person name="Huang X.-X."/>
            <person name="Xu L."/>
            <person name="Sun J.-Q."/>
        </authorList>
    </citation>
    <scope>NUCLEOTIDE SEQUENCE [LARGE SCALE GENOMIC DNA]</scope>
    <source>
        <strain evidence="2 3">SJ-16</strain>
    </source>
</reference>
<keyword evidence="1" id="KW-0472">Membrane</keyword>
<evidence type="ECO:0000313" key="3">
    <source>
        <dbReference type="Proteomes" id="UP000589896"/>
    </source>
</evidence>
<keyword evidence="1" id="KW-0812">Transmembrane</keyword>
<evidence type="ECO:0000313" key="2">
    <source>
        <dbReference type="EMBL" id="NYZ63603.1"/>
    </source>
</evidence>
<evidence type="ECO:0008006" key="4">
    <source>
        <dbReference type="Google" id="ProtNLM"/>
    </source>
</evidence>
<name>A0A7Z0QUD1_9GAMM</name>
<dbReference type="EMBL" id="JACCJZ010000020">
    <property type="protein sequence ID" value="NYZ63603.1"/>
    <property type="molecule type" value="Genomic_DNA"/>
</dbReference>
<protein>
    <recommendedName>
        <fullName evidence="4">Transmembrane protein</fullName>
    </recommendedName>
</protein>
<sequence length="326" mass="36565">MIVPQYWAEGRLQHRTRGRQVTVRRFGWSDLSLEDAQALADARTREAFERVLAGEALPRREARRPYNGSEGVPIREEIVAREGDSVITRNAYGARCLNTPRALFVDIDFHDPGPDRALRWGCRVPLLMLAAGIGGAAGSWLVGLLATGIALALGAWIARRIHAARRNRDGGPAAAADRRIEAFVRQHPAWRLRQYATPAGVRLLALHRGFDPREQEVATCFAALGADPVYALMCVRQRCFRARVSPKPWRIGIERHIRPRPGTWPIDPARMPERRRWIEDYERRAEGFAACRYVRTLGEGAADPAIDAVRALHDALCRAERTLPLA</sequence>
<comment type="caution">
    <text evidence="2">The sequence shown here is derived from an EMBL/GenBank/DDBJ whole genome shotgun (WGS) entry which is preliminary data.</text>
</comment>
<keyword evidence="3" id="KW-1185">Reference proteome</keyword>
<dbReference type="RefSeq" id="WP_180545827.1">
    <property type="nucleotide sequence ID" value="NZ_JACCJZ010000020.1"/>
</dbReference>
<keyword evidence="1" id="KW-1133">Transmembrane helix</keyword>
<accession>A0A7Z0QUD1</accession>
<organism evidence="2 3">
    <name type="scientific">Luteimonas deserti</name>
    <dbReference type="NCBI Taxonomy" id="2752306"/>
    <lineage>
        <taxon>Bacteria</taxon>
        <taxon>Pseudomonadati</taxon>
        <taxon>Pseudomonadota</taxon>
        <taxon>Gammaproteobacteria</taxon>
        <taxon>Lysobacterales</taxon>
        <taxon>Lysobacteraceae</taxon>
        <taxon>Luteimonas</taxon>
    </lineage>
</organism>
<gene>
    <name evidence="2" type="ORF">H0E82_12675</name>
</gene>
<evidence type="ECO:0000256" key="1">
    <source>
        <dbReference type="SAM" id="Phobius"/>
    </source>
</evidence>
<dbReference type="AlphaFoldDB" id="A0A7Z0QUD1"/>
<dbReference type="Proteomes" id="UP000589896">
    <property type="component" value="Unassembled WGS sequence"/>
</dbReference>
<proteinExistence type="predicted"/>
<feature type="transmembrane region" description="Helical" evidence="1">
    <location>
        <begin position="126"/>
        <end position="158"/>
    </location>
</feature>